<evidence type="ECO:0000256" key="2">
    <source>
        <dbReference type="PROSITE-ProRule" id="PRU00708"/>
    </source>
</evidence>
<dbReference type="Pfam" id="PF13812">
    <property type="entry name" value="PPR_3"/>
    <property type="match status" value="2"/>
</dbReference>
<accession>A0A0K9NKW6</accession>
<dbReference type="PANTHER" id="PTHR45613">
    <property type="entry name" value="PENTATRICOPEPTIDE REPEAT-CONTAINING PROTEIN"/>
    <property type="match status" value="1"/>
</dbReference>
<feature type="repeat" description="PPR" evidence="2">
    <location>
        <begin position="880"/>
        <end position="914"/>
    </location>
</feature>
<dbReference type="OMA" id="RWMEAMH"/>
<dbReference type="PANTHER" id="PTHR45613:SF452">
    <property type="entry name" value="OS02G0582300 PROTEIN"/>
    <property type="match status" value="1"/>
</dbReference>
<feature type="repeat" description="PPR" evidence="2">
    <location>
        <begin position="423"/>
        <end position="457"/>
    </location>
</feature>
<reference evidence="4" key="1">
    <citation type="journal article" date="2016" name="Nature">
        <title>The genome of the seagrass Zostera marina reveals angiosperm adaptation to the sea.</title>
        <authorList>
            <person name="Olsen J.L."/>
            <person name="Rouze P."/>
            <person name="Verhelst B."/>
            <person name="Lin Y.-C."/>
            <person name="Bayer T."/>
            <person name="Collen J."/>
            <person name="Dattolo E."/>
            <person name="De Paoli E."/>
            <person name="Dittami S."/>
            <person name="Maumus F."/>
            <person name="Michel G."/>
            <person name="Kersting A."/>
            <person name="Lauritano C."/>
            <person name="Lohaus R."/>
            <person name="Toepel M."/>
            <person name="Tonon T."/>
            <person name="Vanneste K."/>
            <person name="Amirebrahimi M."/>
            <person name="Brakel J."/>
            <person name="Bostroem C."/>
            <person name="Chovatia M."/>
            <person name="Grimwood J."/>
            <person name="Jenkins J.W."/>
            <person name="Jueterbock A."/>
            <person name="Mraz A."/>
            <person name="Stam W.T."/>
            <person name="Tice H."/>
            <person name="Bornberg-Bauer E."/>
            <person name="Green P.J."/>
            <person name="Pearson G.A."/>
            <person name="Procaccini G."/>
            <person name="Duarte C.M."/>
            <person name="Schmutz J."/>
            <person name="Reusch T.B.H."/>
            <person name="Van de Peer Y."/>
        </authorList>
    </citation>
    <scope>NUCLEOTIDE SEQUENCE [LARGE SCALE GENOMIC DNA]</scope>
    <source>
        <strain evidence="4">cv. Finnish</strain>
    </source>
</reference>
<dbReference type="PROSITE" id="PS51375">
    <property type="entry name" value="PPR"/>
    <property type="match status" value="6"/>
</dbReference>
<feature type="repeat" description="PPR" evidence="2">
    <location>
        <begin position="636"/>
        <end position="670"/>
    </location>
</feature>
<feature type="repeat" description="PPR" evidence="2">
    <location>
        <begin position="705"/>
        <end position="739"/>
    </location>
</feature>
<dbReference type="InterPro" id="IPR011990">
    <property type="entry name" value="TPR-like_helical_dom_sf"/>
</dbReference>
<dbReference type="EMBL" id="LFYR01002147">
    <property type="protein sequence ID" value="KMZ56717.1"/>
    <property type="molecule type" value="Genomic_DNA"/>
</dbReference>
<dbReference type="Pfam" id="PF01535">
    <property type="entry name" value="PPR"/>
    <property type="match status" value="3"/>
</dbReference>
<evidence type="ECO:0000313" key="3">
    <source>
        <dbReference type="EMBL" id="KMZ56717.1"/>
    </source>
</evidence>
<evidence type="ECO:0000256" key="1">
    <source>
        <dbReference type="ARBA" id="ARBA00022737"/>
    </source>
</evidence>
<organism evidence="3 4">
    <name type="scientific">Zostera marina</name>
    <name type="common">Eelgrass</name>
    <dbReference type="NCBI Taxonomy" id="29655"/>
    <lineage>
        <taxon>Eukaryota</taxon>
        <taxon>Viridiplantae</taxon>
        <taxon>Streptophyta</taxon>
        <taxon>Embryophyta</taxon>
        <taxon>Tracheophyta</taxon>
        <taxon>Spermatophyta</taxon>
        <taxon>Magnoliopsida</taxon>
        <taxon>Liliopsida</taxon>
        <taxon>Zosteraceae</taxon>
        <taxon>Zostera</taxon>
    </lineage>
</organism>
<proteinExistence type="predicted"/>
<evidence type="ECO:0000313" key="4">
    <source>
        <dbReference type="Proteomes" id="UP000036987"/>
    </source>
</evidence>
<name>A0A0K9NKW6_ZOSMR</name>
<feature type="repeat" description="PPR" evidence="2">
    <location>
        <begin position="845"/>
        <end position="879"/>
    </location>
</feature>
<gene>
    <name evidence="3" type="ORF">ZOSMA_92G00820</name>
</gene>
<dbReference type="STRING" id="29655.A0A0K9NKW6"/>
<feature type="repeat" description="PPR" evidence="2">
    <location>
        <begin position="458"/>
        <end position="492"/>
    </location>
</feature>
<dbReference type="NCBIfam" id="TIGR00756">
    <property type="entry name" value="PPR"/>
    <property type="match status" value="3"/>
</dbReference>
<dbReference type="OrthoDB" id="185373at2759"/>
<protein>
    <recommendedName>
        <fullName evidence="5">Pentatricopeptide repeat-containing protein</fullName>
    </recommendedName>
</protein>
<dbReference type="Pfam" id="PF12854">
    <property type="entry name" value="PPR_1"/>
    <property type="match status" value="1"/>
</dbReference>
<dbReference type="AlphaFoldDB" id="A0A0K9NKW6"/>
<dbReference type="Gene3D" id="1.25.40.10">
    <property type="entry name" value="Tetratricopeptide repeat domain"/>
    <property type="match status" value="6"/>
</dbReference>
<dbReference type="InterPro" id="IPR002885">
    <property type="entry name" value="PPR_rpt"/>
</dbReference>
<sequence length="929" mass="107322">MKHNNIVSSGHFRKNWQNYVKIWFNQSTSITMHQPHRRFISQFGLLLSPPTTKKTHFSFSNKFPSSRLLSSFLPKSNESFSFDCDVNAIIASEFKNWFKEPMTDFDKIYAILSITPEGSDLNAALASMNICLSEAMVLGVLRHNPRITTSMDISGGKNNISNNFLLLRLKFFDWAGRQHGFHHTCTTYHAIFKLLSRARLMSVIFDWLRTFSEARKNSNHVGFLETLVIGYAVAGQTDIALRVFGQMRFQGIDLNRFSYHVLFNAFVENSDFDVADSIHTQIRERGHFSPLTSIIYIKSLCKQRKIGKALKVLQAMNSESGVVDRAIGIVVDTLCRMKRFKDANMLVIKFGGNYTYTLWLKNLTAMRRDAAAIDFFQRKKLEDGYFPELVSYNRLIYLLLVKDRLEDVYDILVEMRKVGIMANQSTMSASLCFFCKAGMIEIALQLYHSRQEFGLIPNKRAINHLINGLCSSGNVDEACQVLEESMRQGYFPEKYTFIFLTNVLCNSGKLDIMGKLLDAALKRSNLLSNIACASYVSALCKVNKPEEGYLFMSRSFRNNPIKKYAFVSLINGFISLRRSDMICRLVLEMQDYGHLPTQKLYLDVIRCLCQMGCLHQVCFLLEQQLLRNSPVELADRKKIYHWFIEGFGTAKKPDLARHVFRRMFEDGIEPNMDTMILVLQSYMKSGQISDALNFFNDLHAEHVPSKRMHNVLITGLCKAGRPDQALPVWQKMRSKDLTPSLQVYEGLVLSFCTYEDYPTVVVLLEDFHKTGRKFSSFLYNVILQHTLKTSRFWQALNQVELENQYTKPKERSLLAELVAAFSGGIRTRHNIWKVESVIEKLFPVNMNTYNILMRQLILDGWMDYALVIFNRACGKGYVPNRWTFDIVVHGFCKYGRKMDAEIWMERMHRNGFSPTYHTMFMFNKVKRCK</sequence>
<dbReference type="Pfam" id="PF13041">
    <property type="entry name" value="PPR_2"/>
    <property type="match status" value="1"/>
</dbReference>
<keyword evidence="4" id="KW-1185">Reference proteome</keyword>
<dbReference type="Proteomes" id="UP000036987">
    <property type="component" value="Unassembled WGS sequence"/>
</dbReference>
<dbReference type="GO" id="GO:0003729">
    <property type="term" value="F:mRNA binding"/>
    <property type="evidence" value="ECO:0000318"/>
    <property type="project" value="GO_Central"/>
</dbReference>
<keyword evidence="1" id="KW-0677">Repeat</keyword>
<comment type="caution">
    <text evidence="3">The sequence shown here is derived from an EMBL/GenBank/DDBJ whole genome shotgun (WGS) entry which is preliminary data.</text>
</comment>
<evidence type="ECO:0008006" key="5">
    <source>
        <dbReference type="Google" id="ProtNLM"/>
    </source>
</evidence>